<evidence type="ECO:0000313" key="2">
    <source>
        <dbReference type="EMBL" id="EEH43780.2"/>
    </source>
</evidence>
<protein>
    <submittedName>
        <fullName evidence="2">Uncharacterized protein</fullName>
    </submittedName>
</protein>
<dbReference type="InParanoid" id="C1FZM9"/>
<dbReference type="KEGG" id="pbn:PADG_00069"/>
<proteinExistence type="predicted"/>
<reference evidence="2 3" key="1">
    <citation type="journal article" date="2011" name="PLoS Genet.">
        <title>Comparative genomic analysis of human fungal pathogens causing paracoccidioidomycosis.</title>
        <authorList>
            <person name="Desjardins C.A."/>
            <person name="Champion M.D."/>
            <person name="Holder J.W."/>
            <person name="Muszewska A."/>
            <person name="Goldberg J."/>
            <person name="Bailao A.M."/>
            <person name="Brigido M.M."/>
            <person name="Ferreira M.E."/>
            <person name="Garcia A.M."/>
            <person name="Grynberg M."/>
            <person name="Gujja S."/>
            <person name="Heiman D.I."/>
            <person name="Henn M.R."/>
            <person name="Kodira C.D."/>
            <person name="Leon-Narvaez H."/>
            <person name="Longo L.V."/>
            <person name="Ma L.J."/>
            <person name="Malavazi I."/>
            <person name="Matsuo A.L."/>
            <person name="Morais F.V."/>
            <person name="Pereira M."/>
            <person name="Rodriguez-Brito S."/>
            <person name="Sakthikumar S."/>
            <person name="Salem-Izacc S.M."/>
            <person name="Sykes S.M."/>
            <person name="Teixeira M.M."/>
            <person name="Vallejo M.C."/>
            <person name="Walter M.E."/>
            <person name="Yandava C."/>
            <person name="Young S."/>
            <person name="Zeng Q."/>
            <person name="Zucker J."/>
            <person name="Felipe M.S."/>
            <person name="Goldman G.H."/>
            <person name="Haas B.J."/>
            <person name="McEwen J.G."/>
            <person name="Nino-Vega G."/>
            <person name="Puccia R."/>
            <person name="San-Blas G."/>
            <person name="Soares C.M."/>
            <person name="Birren B.W."/>
            <person name="Cuomo C.A."/>
        </authorList>
    </citation>
    <scope>NUCLEOTIDE SEQUENCE [LARGE SCALE GENOMIC DNA]</scope>
    <source>
        <strain evidence="2 3">Pb18</strain>
    </source>
</reference>
<dbReference type="AlphaFoldDB" id="C1FZM9"/>
<organism evidence="2 3">
    <name type="scientific">Paracoccidioides brasiliensis (strain Pb18)</name>
    <dbReference type="NCBI Taxonomy" id="502780"/>
    <lineage>
        <taxon>Eukaryota</taxon>
        <taxon>Fungi</taxon>
        <taxon>Dikarya</taxon>
        <taxon>Ascomycota</taxon>
        <taxon>Pezizomycotina</taxon>
        <taxon>Eurotiomycetes</taxon>
        <taxon>Eurotiomycetidae</taxon>
        <taxon>Onygenales</taxon>
        <taxon>Ajellomycetaceae</taxon>
        <taxon>Paracoccidioides</taxon>
    </lineage>
</organism>
<dbReference type="HOGENOM" id="CLU_2904793_0_0_1"/>
<evidence type="ECO:0000313" key="3">
    <source>
        <dbReference type="Proteomes" id="UP000001628"/>
    </source>
</evidence>
<dbReference type="VEuPathDB" id="FungiDB:PADG_00069"/>
<dbReference type="GeneID" id="22579965"/>
<dbReference type="Proteomes" id="UP000001628">
    <property type="component" value="Unassembled WGS sequence"/>
</dbReference>
<accession>C1FZM9</accession>
<evidence type="ECO:0000256" key="1">
    <source>
        <dbReference type="SAM" id="MobiDB-lite"/>
    </source>
</evidence>
<sequence>MQDGGGSPRRYFSGHVPPSAVPASSLKPPASGPKPRAPKASDNPKTKNNQRQPKKTSVREFL</sequence>
<feature type="region of interest" description="Disordered" evidence="1">
    <location>
        <begin position="1"/>
        <end position="62"/>
    </location>
</feature>
<dbReference type="EMBL" id="KN275957">
    <property type="protein sequence ID" value="EEH43780.2"/>
    <property type="molecule type" value="Genomic_DNA"/>
</dbReference>
<keyword evidence="3" id="KW-1185">Reference proteome</keyword>
<dbReference type="RefSeq" id="XP_010755680.1">
    <property type="nucleotide sequence ID" value="XM_010757378.1"/>
</dbReference>
<name>C1FZM9_PARBD</name>
<gene>
    <name evidence="2" type="ORF">PADG_00069</name>
</gene>